<protein>
    <submittedName>
        <fullName evidence="2">DUF1275 domain-containing protein</fullName>
    </submittedName>
</protein>
<accession>A0A4V5UW99</accession>
<dbReference type="PANTHER" id="PTHR37314">
    <property type="entry name" value="SLR0142 PROTEIN"/>
    <property type="match status" value="1"/>
</dbReference>
<feature type="transmembrane region" description="Helical" evidence="1">
    <location>
        <begin position="209"/>
        <end position="231"/>
    </location>
</feature>
<evidence type="ECO:0000313" key="2">
    <source>
        <dbReference type="EMBL" id="TKK76143.1"/>
    </source>
</evidence>
<sequence>MIAILREAWHTAVPEDGDRHGPLQPLMLVLTVVTGLVDAFSYLSLGHVFVANMTGNVVFGGFAIAGVAGFSLLATVVALVAFAGGALLCGRMIRHGVAHRAGVLYRAVGVEVLLVGAAFVVVAVLGAGSTRYPLLVLLGLGLGVQNAVARWLAVPDLTTTVLTLTVTGIAADSRAAGGPGSRAGRRLLSAAAMLVGGLVGALMQRAGWHAVPLLVATVLLATVCLTARRLASSSAPWTRSP</sequence>
<organism evidence="2 3">
    <name type="scientific">Kribbella jiaozuonensis</name>
    <dbReference type="NCBI Taxonomy" id="2575441"/>
    <lineage>
        <taxon>Bacteria</taxon>
        <taxon>Bacillati</taxon>
        <taxon>Actinomycetota</taxon>
        <taxon>Actinomycetes</taxon>
        <taxon>Propionibacteriales</taxon>
        <taxon>Kribbellaceae</taxon>
        <taxon>Kribbella</taxon>
    </lineage>
</organism>
<evidence type="ECO:0000256" key="1">
    <source>
        <dbReference type="SAM" id="Phobius"/>
    </source>
</evidence>
<keyword evidence="1" id="KW-0472">Membrane</keyword>
<dbReference type="AlphaFoldDB" id="A0A4V5UW99"/>
<dbReference type="Proteomes" id="UP000305836">
    <property type="component" value="Unassembled WGS sequence"/>
</dbReference>
<dbReference type="InterPro" id="IPR010699">
    <property type="entry name" value="DUF1275"/>
</dbReference>
<keyword evidence="1" id="KW-1133">Transmembrane helix</keyword>
<feature type="transmembrane region" description="Helical" evidence="1">
    <location>
        <begin position="57"/>
        <end position="82"/>
    </location>
</feature>
<feature type="transmembrane region" description="Helical" evidence="1">
    <location>
        <begin position="103"/>
        <end position="128"/>
    </location>
</feature>
<reference evidence="2 3" key="1">
    <citation type="submission" date="2019-04" db="EMBL/GenBank/DDBJ databases">
        <title>Kribbella sp. NEAU-THZ 27 nov., a novel actinomycete isolated from soil.</title>
        <authorList>
            <person name="Duan L."/>
        </authorList>
    </citation>
    <scope>NUCLEOTIDE SEQUENCE [LARGE SCALE GENOMIC DNA]</scope>
    <source>
        <strain evidence="3">NEAU-THZ27</strain>
    </source>
</reference>
<gene>
    <name evidence="2" type="ORF">FDA38_27385</name>
</gene>
<comment type="caution">
    <text evidence="2">The sequence shown here is derived from an EMBL/GenBank/DDBJ whole genome shotgun (WGS) entry which is preliminary data.</text>
</comment>
<feature type="transmembrane region" description="Helical" evidence="1">
    <location>
        <begin position="26"/>
        <end position="45"/>
    </location>
</feature>
<proteinExistence type="predicted"/>
<evidence type="ECO:0000313" key="3">
    <source>
        <dbReference type="Proteomes" id="UP000305836"/>
    </source>
</evidence>
<keyword evidence="3" id="KW-1185">Reference proteome</keyword>
<dbReference type="Pfam" id="PF06912">
    <property type="entry name" value="DUF1275"/>
    <property type="match status" value="1"/>
</dbReference>
<dbReference type="PANTHER" id="PTHR37314:SF4">
    <property type="entry name" value="UPF0700 TRANSMEMBRANE PROTEIN YOAK"/>
    <property type="match status" value="1"/>
</dbReference>
<name>A0A4V5UW99_9ACTN</name>
<dbReference type="RefSeq" id="WP_137257012.1">
    <property type="nucleotide sequence ID" value="NZ_JBHSPQ010000003.1"/>
</dbReference>
<dbReference type="EMBL" id="SZPZ01000004">
    <property type="protein sequence ID" value="TKK76143.1"/>
    <property type="molecule type" value="Genomic_DNA"/>
</dbReference>
<keyword evidence="1" id="KW-0812">Transmembrane</keyword>